<dbReference type="Proteomes" id="UP000439123">
    <property type="component" value="Unassembled WGS sequence"/>
</dbReference>
<feature type="compositionally biased region" description="Basic and acidic residues" evidence="1">
    <location>
        <begin position="75"/>
        <end position="84"/>
    </location>
</feature>
<feature type="region of interest" description="Disordered" evidence="1">
    <location>
        <begin position="1"/>
        <end position="42"/>
    </location>
</feature>
<name>A0A653LCD6_AERVE</name>
<reference evidence="2 3" key="1">
    <citation type="submission" date="2019-10" db="EMBL/GenBank/DDBJ databases">
        <authorList>
            <person name="Karimi E."/>
        </authorList>
    </citation>
    <scope>NUCLEOTIDE SEQUENCE [LARGE SCALE GENOMIC DNA]</scope>
    <source>
        <strain evidence="2">Aeromonas sp. 8C</strain>
    </source>
</reference>
<dbReference type="AlphaFoldDB" id="A0A653LCD6"/>
<feature type="compositionally biased region" description="Low complexity" evidence="1">
    <location>
        <begin position="9"/>
        <end position="18"/>
    </location>
</feature>
<protein>
    <submittedName>
        <fullName evidence="2">Uncharacterized protein</fullName>
    </submittedName>
</protein>
<sequence>MVAIQPALQQADQQTGQVGDVGGAGAEHVEEAEHHPEQHKTHQCRWQSQAAGGLQLAAQPAVAEQGIDHAGEAAKQRAAGKELGDIGQGGAHQQQDQQLAAAEALLDLTAEIPPPEQVEHQMEHREVDQGGGEIAPRLPVGELGQRRVECQLIKNGQADGLDPVDGETGDDDHQRQWPRLMEEVGDGIRHPLAVVDAGIGAAGLPGGFHIARVARLGQKALHLQLGLSEA</sequence>
<evidence type="ECO:0000256" key="1">
    <source>
        <dbReference type="SAM" id="MobiDB-lite"/>
    </source>
</evidence>
<proteinExistence type="predicted"/>
<feature type="compositionally biased region" description="Basic and acidic residues" evidence="1">
    <location>
        <begin position="27"/>
        <end position="40"/>
    </location>
</feature>
<accession>A0A653LCD6</accession>
<dbReference type="EMBL" id="CABWLC010000020">
    <property type="protein sequence ID" value="VXA88657.1"/>
    <property type="molecule type" value="Genomic_DNA"/>
</dbReference>
<gene>
    <name evidence="2" type="ORF">AERO8C_70285</name>
</gene>
<organism evidence="2 3">
    <name type="scientific">Aeromonas veronii</name>
    <dbReference type="NCBI Taxonomy" id="654"/>
    <lineage>
        <taxon>Bacteria</taxon>
        <taxon>Pseudomonadati</taxon>
        <taxon>Pseudomonadota</taxon>
        <taxon>Gammaproteobacteria</taxon>
        <taxon>Aeromonadales</taxon>
        <taxon>Aeromonadaceae</taxon>
        <taxon>Aeromonas</taxon>
    </lineage>
</organism>
<feature type="region of interest" description="Disordered" evidence="1">
    <location>
        <begin position="75"/>
        <end position="96"/>
    </location>
</feature>
<evidence type="ECO:0000313" key="2">
    <source>
        <dbReference type="EMBL" id="VXA88657.1"/>
    </source>
</evidence>
<evidence type="ECO:0000313" key="3">
    <source>
        <dbReference type="Proteomes" id="UP000439123"/>
    </source>
</evidence>